<dbReference type="SUPFAM" id="SSF47095">
    <property type="entry name" value="HMG-box"/>
    <property type="match status" value="1"/>
</dbReference>
<dbReference type="InterPro" id="IPR036890">
    <property type="entry name" value="HATPase_C_sf"/>
</dbReference>
<feature type="region of interest" description="Disordered" evidence="4">
    <location>
        <begin position="438"/>
        <end position="506"/>
    </location>
</feature>
<keyword evidence="2" id="KW-0227">DNA damage</keyword>
<dbReference type="PROSITE" id="PS50118">
    <property type="entry name" value="HMG_BOX_2"/>
    <property type="match status" value="1"/>
</dbReference>
<dbReference type="SMART" id="SM00398">
    <property type="entry name" value="HMG"/>
    <property type="match status" value="1"/>
</dbReference>
<dbReference type="Gene3D" id="3.30.565.10">
    <property type="entry name" value="Histidine kinase-like ATPase, C-terminal domain"/>
    <property type="match status" value="1"/>
</dbReference>
<evidence type="ECO:0000313" key="7">
    <source>
        <dbReference type="Proteomes" id="UP000440578"/>
    </source>
</evidence>
<dbReference type="InterPro" id="IPR002099">
    <property type="entry name" value="MutL/Mlh/PMS"/>
</dbReference>
<keyword evidence="3" id="KW-0539">Nucleus</keyword>
<dbReference type="GO" id="GO:0016887">
    <property type="term" value="F:ATP hydrolysis activity"/>
    <property type="evidence" value="ECO:0007669"/>
    <property type="project" value="InterPro"/>
</dbReference>
<evidence type="ECO:0000259" key="5">
    <source>
        <dbReference type="PROSITE" id="PS50118"/>
    </source>
</evidence>
<sequence length="837" mass="89446">MASIHQLSAKTSHSLSIGQVVTSVFSVVKELVENALDAGASSVDIRLDDYGLEKIEVRDNGSGLAPEDTAVMAQAHYTSKIQDLNDMGSLGSFGFRGEALSAVCACCQVTVATRTAAEQAGRLVTLDASGAITAQRPVARAQGTTVTASSLFSRQPVRRQLYGSARKRKEDLRAVEALLSAIAVSRPALRLALHHNGCQLINKAPCDSNRSAALQVLKSEAARQLRPLSLKDKTISVEALLPSPDTSPKIAGRSTGDQCFVIVNGRVVTFKKVEKLLREQFSSFHGLSPARTPVSVVLITVPPDQLDVNLEPNKTRLLLLCEPSRPVTEGDGVPELGDIEWEGSSESLFGDNFLGVDGGDGDTGPLPADGDGGSSSEESFGPKRYVGARPDAWATGRLLDSQGDVIEPTKLITAHGEPATKRPKIQPSIREAFSSVDRPLPTANGLANPTSAATVGGTNGRTGPDATPAAGGGGADKPAAPASKPPPAKRPRPAAPGEPEYEPVASQVVRRAGTAFHYYCKDMRRKYLSLDPTIDIGKLSAALADGWKAALPSVRRQFEDMAREDEKRYKEDVRKAKLAEMICTPQRTITDFCRVDTALRRMVAPLTPEARASRPRRHSKTMSVRGMEEQIRRLEAGKRPDGWAAAGDPRVIGPVESHHAWVVYRSSQLVLVNPLRLSEMATLSRLLSTFHFPCRPLSPPLPLTSAALGAAAHSTLCALPRDGSRVSDVRLEANGFGVEVAGDSARLVAVTDCMEFYGAPDLAEVLRKVADGAETVEDSRPARAVSWLRAEAVRISQGGGARMSREEVDSLVHDTPDLDGNCFHGRPLGAPLYDLVT</sequence>
<feature type="domain" description="HMG box" evidence="5">
    <location>
        <begin position="509"/>
        <end position="577"/>
    </location>
</feature>
<dbReference type="SMART" id="SM01340">
    <property type="entry name" value="DNA_mis_repair"/>
    <property type="match status" value="1"/>
</dbReference>
<dbReference type="SUPFAM" id="SSF54211">
    <property type="entry name" value="Ribosomal protein S5 domain 2-like"/>
    <property type="match status" value="1"/>
</dbReference>
<dbReference type="Proteomes" id="UP000440578">
    <property type="component" value="Unassembled WGS sequence"/>
</dbReference>
<keyword evidence="3" id="KW-0238">DNA-binding</keyword>
<dbReference type="SUPFAM" id="SSF55874">
    <property type="entry name" value="ATPase domain of HSP90 chaperone/DNA topoisomerase II/histidine kinase"/>
    <property type="match status" value="1"/>
</dbReference>
<dbReference type="AlphaFoldDB" id="A0A6A4VKT3"/>
<comment type="caution">
    <text evidence="6">The sequence shown here is derived from an EMBL/GenBank/DDBJ whole genome shotgun (WGS) entry which is preliminary data.</text>
</comment>
<gene>
    <name evidence="6" type="primary">PMS1_0</name>
    <name evidence="6" type="ORF">FJT64_008067</name>
</gene>
<dbReference type="InterPro" id="IPR014721">
    <property type="entry name" value="Ribsml_uS5_D2-typ_fold_subgr"/>
</dbReference>
<organism evidence="6 7">
    <name type="scientific">Amphibalanus amphitrite</name>
    <name type="common">Striped barnacle</name>
    <name type="synonym">Balanus amphitrite</name>
    <dbReference type="NCBI Taxonomy" id="1232801"/>
    <lineage>
        <taxon>Eukaryota</taxon>
        <taxon>Metazoa</taxon>
        <taxon>Ecdysozoa</taxon>
        <taxon>Arthropoda</taxon>
        <taxon>Crustacea</taxon>
        <taxon>Multicrustacea</taxon>
        <taxon>Cirripedia</taxon>
        <taxon>Thoracica</taxon>
        <taxon>Thoracicalcarea</taxon>
        <taxon>Balanomorpha</taxon>
        <taxon>Balanoidea</taxon>
        <taxon>Balanidae</taxon>
        <taxon>Amphibalaninae</taxon>
        <taxon>Amphibalanus</taxon>
    </lineage>
</organism>
<evidence type="ECO:0000313" key="6">
    <source>
        <dbReference type="EMBL" id="KAF0294263.1"/>
    </source>
</evidence>
<dbReference type="InterPro" id="IPR036910">
    <property type="entry name" value="HMG_box_dom_sf"/>
</dbReference>
<dbReference type="Pfam" id="PF13589">
    <property type="entry name" value="HATPase_c_3"/>
    <property type="match status" value="1"/>
</dbReference>
<dbReference type="CDD" id="cd00782">
    <property type="entry name" value="MutL_Trans"/>
    <property type="match status" value="1"/>
</dbReference>
<dbReference type="InterPro" id="IPR013507">
    <property type="entry name" value="DNA_mismatch_S5_2-like"/>
</dbReference>
<dbReference type="NCBIfam" id="TIGR00585">
    <property type="entry name" value="mutl"/>
    <property type="match status" value="1"/>
</dbReference>
<dbReference type="Gene3D" id="3.30.230.10">
    <property type="match status" value="1"/>
</dbReference>
<dbReference type="OrthoDB" id="10254304at2759"/>
<dbReference type="FunFam" id="3.30.565.10:FF:000017">
    <property type="entry name" value="PMS1 homolog 1, mismatch repair system component"/>
    <property type="match status" value="1"/>
</dbReference>
<evidence type="ECO:0000256" key="2">
    <source>
        <dbReference type="ARBA" id="ARBA00022763"/>
    </source>
</evidence>
<evidence type="ECO:0000256" key="4">
    <source>
        <dbReference type="SAM" id="MobiDB-lite"/>
    </source>
</evidence>
<dbReference type="GO" id="GO:0005524">
    <property type="term" value="F:ATP binding"/>
    <property type="evidence" value="ECO:0007669"/>
    <property type="project" value="InterPro"/>
</dbReference>
<dbReference type="PANTHER" id="PTHR10073">
    <property type="entry name" value="DNA MISMATCH REPAIR PROTEIN MLH, PMS, MUTL"/>
    <property type="match status" value="1"/>
</dbReference>
<dbReference type="GO" id="GO:0006298">
    <property type="term" value="P:mismatch repair"/>
    <property type="evidence" value="ECO:0007669"/>
    <property type="project" value="InterPro"/>
</dbReference>
<name>A0A6A4VKT3_AMPAM</name>
<dbReference type="CDD" id="cd16926">
    <property type="entry name" value="HATPase_MutL-MLH-PMS-like"/>
    <property type="match status" value="1"/>
</dbReference>
<dbReference type="Gene3D" id="1.10.30.10">
    <property type="entry name" value="High mobility group box domain"/>
    <property type="match status" value="1"/>
</dbReference>
<dbReference type="InterPro" id="IPR038973">
    <property type="entry name" value="MutL/Mlh/Pms-like"/>
</dbReference>
<dbReference type="InterPro" id="IPR020568">
    <property type="entry name" value="Ribosomal_Su5_D2-typ_SF"/>
</dbReference>
<dbReference type="GO" id="GO:0030983">
    <property type="term" value="F:mismatched DNA binding"/>
    <property type="evidence" value="ECO:0007669"/>
    <property type="project" value="InterPro"/>
</dbReference>
<proteinExistence type="inferred from homology"/>
<keyword evidence="7" id="KW-1185">Reference proteome</keyword>
<evidence type="ECO:0000256" key="3">
    <source>
        <dbReference type="PROSITE-ProRule" id="PRU00267"/>
    </source>
</evidence>
<reference evidence="6 7" key="1">
    <citation type="submission" date="2019-07" db="EMBL/GenBank/DDBJ databases">
        <title>Draft genome assembly of a fouling barnacle, Amphibalanus amphitrite (Darwin, 1854): The first reference genome for Thecostraca.</title>
        <authorList>
            <person name="Kim W."/>
        </authorList>
    </citation>
    <scope>NUCLEOTIDE SEQUENCE [LARGE SCALE GENOMIC DNA]</scope>
    <source>
        <strain evidence="6">SNU_AA5</strain>
        <tissue evidence="6">Soma without cirri and trophi</tissue>
    </source>
</reference>
<feature type="DNA-binding region" description="HMG box" evidence="3">
    <location>
        <begin position="509"/>
        <end position="577"/>
    </location>
</feature>
<accession>A0A6A4VKT3</accession>
<dbReference type="PANTHER" id="PTHR10073:SF54">
    <property type="entry name" value="PMS1 PROTEIN HOMOLOG 1"/>
    <property type="match status" value="1"/>
</dbReference>
<dbReference type="EMBL" id="VIIS01001696">
    <property type="protein sequence ID" value="KAF0294263.1"/>
    <property type="molecule type" value="Genomic_DNA"/>
</dbReference>
<dbReference type="GO" id="GO:0140664">
    <property type="term" value="F:ATP-dependent DNA damage sensor activity"/>
    <property type="evidence" value="ECO:0007669"/>
    <property type="project" value="InterPro"/>
</dbReference>
<dbReference type="GO" id="GO:0032389">
    <property type="term" value="C:MutLalpha complex"/>
    <property type="evidence" value="ECO:0007669"/>
    <property type="project" value="TreeGrafter"/>
</dbReference>
<dbReference type="PROSITE" id="PS00058">
    <property type="entry name" value="DNA_MISMATCH_REPAIR_1"/>
    <property type="match status" value="1"/>
</dbReference>
<comment type="similarity">
    <text evidence="1">Belongs to the DNA mismatch repair MutL/HexB family.</text>
</comment>
<dbReference type="InterPro" id="IPR009071">
    <property type="entry name" value="HMG_box_dom"/>
</dbReference>
<dbReference type="Pfam" id="PF00505">
    <property type="entry name" value="HMG_box"/>
    <property type="match status" value="1"/>
</dbReference>
<protein>
    <submittedName>
        <fullName evidence="6">PMS1 1</fullName>
    </submittedName>
</protein>
<dbReference type="CDD" id="cd00084">
    <property type="entry name" value="HMG-box_SF"/>
    <property type="match status" value="1"/>
</dbReference>
<evidence type="ECO:0000256" key="1">
    <source>
        <dbReference type="ARBA" id="ARBA00006082"/>
    </source>
</evidence>
<dbReference type="InterPro" id="IPR014762">
    <property type="entry name" value="DNA_mismatch_repair_CS"/>
</dbReference>
<feature type="region of interest" description="Disordered" evidence="4">
    <location>
        <begin position="355"/>
        <end position="381"/>
    </location>
</feature>
<dbReference type="Pfam" id="PF01119">
    <property type="entry name" value="DNA_mis_repair"/>
    <property type="match status" value="1"/>
</dbReference>